<dbReference type="SFLD" id="SFLDG01136">
    <property type="entry name" value="C1.6:_Phosphoserine_Phosphatas"/>
    <property type="match status" value="1"/>
</dbReference>
<dbReference type="InterPro" id="IPR023214">
    <property type="entry name" value="HAD_sf"/>
</dbReference>
<keyword evidence="6 7" id="KW-0460">Magnesium</keyword>
<dbReference type="GO" id="GO:0046872">
    <property type="term" value="F:metal ion binding"/>
    <property type="evidence" value="ECO:0007669"/>
    <property type="project" value="UniProtKB-KW"/>
</dbReference>
<comment type="caution">
    <text evidence="8">The sequence shown here is derived from an EMBL/GenBank/DDBJ whole genome shotgun (WGS) entry which is preliminary data.</text>
</comment>
<dbReference type="SUPFAM" id="SSF56784">
    <property type="entry name" value="HAD-like"/>
    <property type="match status" value="1"/>
</dbReference>
<reference evidence="8 9" key="1">
    <citation type="journal article" date="2012" name="J. Bacteriol.">
        <title>Genome Sequence of the Filamentous Bacterium Fibrisoma limi BUZ 3T.</title>
        <authorList>
            <person name="Filippini M."/>
            <person name="Qi W."/>
            <person name="Jaenicke S."/>
            <person name="Goesmann A."/>
            <person name="Smits T.H."/>
            <person name="Bagheri H.C."/>
        </authorList>
    </citation>
    <scope>NUCLEOTIDE SEQUENCE [LARGE SCALE GENOMIC DNA]</scope>
    <source>
        <strain evidence="9">BUZ 3T</strain>
    </source>
</reference>
<dbReference type="InterPro" id="IPR010023">
    <property type="entry name" value="KdsC_fam"/>
</dbReference>
<dbReference type="PANTHER" id="PTHR21485">
    <property type="entry name" value="HAD SUPERFAMILY MEMBERS CMAS AND KDSC"/>
    <property type="match status" value="1"/>
</dbReference>
<evidence type="ECO:0000256" key="3">
    <source>
        <dbReference type="ARBA" id="ARBA00011881"/>
    </source>
</evidence>
<dbReference type="InterPro" id="IPR050793">
    <property type="entry name" value="CMP-NeuNAc_synthase"/>
</dbReference>
<evidence type="ECO:0000256" key="5">
    <source>
        <dbReference type="ARBA" id="ARBA00022801"/>
    </source>
</evidence>
<dbReference type="eggNOG" id="COG1778">
    <property type="taxonomic scope" value="Bacteria"/>
</dbReference>
<comment type="cofactor">
    <cofactor evidence="1 7">
        <name>Mg(2+)</name>
        <dbReference type="ChEBI" id="CHEBI:18420"/>
    </cofactor>
</comment>
<feature type="binding site" evidence="7">
    <location>
        <position position="17"/>
    </location>
    <ligand>
        <name>Mg(2+)</name>
        <dbReference type="ChEBI" id="CHEBI:18420"/>
    </ligand>
</feature>
<dbReference type="PIRSF" id="PIRSF006118">
    <property type="entry name" value="KDO8-P_Ptase"/>
    <property type="match status" value="1"/>
</dbReference>
<organism evidence="8 9">
    <name type="scientific">Fibrisoma limi BUZ 3</name>
    <dbReference type="NCBI Taxonomy" id="1185876"/>
    <lineage>
        <taxon>Bacteria</taxon>
        <taxon>Pseudomonadati</taxon>
        <taxon>Bacteroidota</taxon>
        <taxon>Cytophagia</taxon>
        <taxon>Cytophagales</taxon>
        <taxon>Spirosomataceae</taxon>
        <taxon>Fibrisoma</taxon>
    </lineage>
</organism>
<comment type="similarity">
    <text evidence="2">Belongs to the KdsC family.</text>
</comment>
<dbReference type="Proteomes" id="UP000009309">
    <property type="component" value="Unassembled WGS sequence"/>
</dbReference>
<dbReference type="SFLD" id="SFLDS00003">
    <property type="entry name" value="Haloacid_Dehalogenase"/>
    <property type="match status" value="1"/>
</dbReference>
<dbReference type="EMBL" id="CAIT01000009">
    <property type="protein sequence ID" value="CCH56730.1"/>
    <property type="molecule type" value="Genomic_DNA"/>
</dbReference>
<accession>I2GS52</accession>
<comment type="subunit">
    <text evidence="3">Homotetramer.</text>
</comment>
<sequence length="171" mass="19087">MSELFNRFKQIKTFIFDVDGVLTDGGINALDSGECFRTFYIHDAYAIQHAIRAGFRVAIISAANTEGVRKWLTILAVKDLFMGGPNDQKINAYLGYLTRDSLKEEEVLYMGDDIPDYEILRRPALVSTCPADAADEVQAICDYVSPKTGGRGAVRDVVEHVMKAQGLWFNK</sequence>
<gene>
    <name evidence="8" type="ORF">BN8_06113</name>
</gene>
<dbReference type="RefSeq" id="WP_009285295.1">
    <property type="nucleotide sequence ID" value="NZ_CAIT01000009.1"/>
</dbReference>
<evidence type="ECO:0000256" key="1">
    <source>
        <dbReference type="ARBA" id="ARBA00001946"/>
    </source>
</evidence>
<feature type="binding site" evidence="7">
    <location>
        <position position="19"/>
    </location>
    <ligand>
        <name>substrate</name>
    </ligand>
</feature>
<evidence type="ECO:0000256" key="6">
    <source>
        <dbReference type="ARBA" id="ARBA00022842"/>
    </source>
</evidence>
<dbReference type="AlphaFoldDB" id="I2GS52"/>
<dbReference type="GO" id="GO:0008781">
    <property type="term" value="F:N-acylneuraminate cytidylyltransferase activity"/>
    <property type="evidence" value="ECO:0007669"/>
    <property type="project" value="TreeGrafter"/>
</dbReference>
<dbReference type="Gene3D" id="3.40.50.1000">
    <property type="entry name" value="HAD superfamily/HAD-like"/>
    <property type="match status" value="1"/>
</dbReference>
<name>I2GS52_9BACT</name>
<dbReference type="GO" id="GO:0016788">
    <property type="term" value="F:hydrolase activity, acting on ester bonds"/>
    <property type="evidence" value="ECO:0007669"/>
    <property type="project" value="InterPro"/>
</dbReference>
<keyword evidence="4 7" id="KW-0479">Metal-binding</keyword>
<dbReference type="SFLD" id="SFLDG01138">
    <property type="entry name" value="C1.6.2:_Deoxy-d-mannose-octulo"/>
    <property type="match status" value="1"/>
</dbReference>
<protein>
    <submittedName>
        <fullName evidence="8">Phosphatase KdsC</fullName>
    </submittedName>
</protein>
<evidence type="ECO:0000256" key="4">
    <source>
        <dbReference type="ARBA" id="ARBA00022723"/>
    </source>
</evidence>
<evidence type="ECO:0000313" key="8">
    <source>
        <dbReference type="EMBL" id="CCH56730.1"/>
    </source>
</evidence>
<evidence type="ECO:0000256" key="2">
    <source>
        <dbReference type="ARBA" id="ARBA00005893"/>
    </source>
</evidence>
<keyword evidence="9" id="KW-1185">Reference proteome</keyword>
<dbReference type="STRING" id="1185876.BN8_06113"/>
<proteinExistence type="inferred from homology"/>
<dbReference type="InterPro" id="IPR036412">
    <property type="entry name" value="HAD-like_sf"/>
</dbReference>
<dbReference type="PANTHER" id="PTHR21485:SF3">
    <property type="entry name" value="N-ACYLNEURAMINATE CYTIDYLYLTRANSFERASE"/>
    <property type="match status" value="1"/>
</dbReference>
<feature type="binding site" evidence="7">
    <location>
        <position position="112"/>
    </location>
    <ligand>
        <name>Mg(2+)</name>
        <dbReference type="ChEBI" id="CHEBI:18420"/>
    </ligand>
</feature>
<evidence type="ECO:0000256" key="7">
    <source>
        <dbReference type="PIRSR" id="PIRSR006118-2"/>
    </source>
</evidence>
<dbReference type="OrthoDB" id="9805604at2"/>
<evidence type="ECO:0000313" key="9">
    <source>
        <dbReference type="Proteomes" id="UP000009309"/>
    </source>
</evidence>
<keyword evidence="5" id="KW-0378">Hydrolase</keyword>